<feature type="domain" description="Reverse transcriptase" evidence="14">
    <location>
        <begin position="749"/>
        <end position="1155"/>
    </location>
</feature>
<evidence type="ECO:0000256" key="13">
    <source>
        <dbReference type="RuleBase" id="RU365061"/>
    </source>
</evidence>
<evidence type="ECO:0000256" key="7">
    <source>
        <dbReference type="ARBA" id="ARBA00022723"/>
    </source>
</evidence>
<organism evidence="15 16">
    <name type="scientific">Ceratodon purpureus</name>
    <name type="common">Fire moss</name>
    <name type="synonym">Dicranum purpureum</name>
    <dbReference type="NCBI Taxonomy" id="3225"/>
    <lineage>
        <taxon>Eukaryota</taxon>
        <taxon>Viridiplantae</taxon>
        <taxon>Streptophyta</taxon>
        <taxon>Embryophyta</taxon>
        <taxon>Bryophyta</taxon>
        <taxon>Bryophytina</taxon>
        <taxon>Bryopsida</taxon>
        <taxon>Dicranidae</taxon>
        <taxon>Pseudoditrichales</taxon>
        <taxon>Ditrichaceae</taxon>
        <taxon>Ceratodon</taxon>
    </lineage>
</organism>
<proteinExistence type="inferred from homology"/>
<gene>
    <name evidence="15" type="ORF">KC19_6G050700</name>
</gene>
<keyword evidence="8 13" id="KW-0460">Magnesium</keyword>
<dbReference type="GO" id="GO:0003720">
    <property type="term" value="F:telomerase activity"/>
    <property type="evidence" value="ECO:0007669"/>
    <property type="project" value="InterPro"/>
</dbReference>
<dbReference type="EC" id="2.7.7.49" evidence="2 13"/>
<keyword evidence="5 13" id="KW-0808">Transferase</keyword>
<reference evidence="15 16" key="1">
    <citation type="submission" date="2020-06" db="EMBL/GenBank/DDBJ databases">
        <title>WGS assembly of Ceratodon purpureus strain R40.</title>
        <authorList>
            <person name="Carey S.B."/>
            <person name="Jenkins J."/>
            <person name="Shu S."/>
            <person name="Lovell J.T."/>
            <person name="Sreedasyam A."/>
            <person name="Maumus F."/>
            <person name="Tiley G.P."/>
            <person name="Fernandez-Pozo N."/>
            <person name="Barry K."/>
            <person name="Chen C."/>
            <person name="Wang M."/>
            <person name="Lipzen A."/>
            <person name="Daum C."/>
            <person name="Saski C.A."/>
            <person name="Payton A.C."/>
            <person name="Mcbreen J.C."/>
            <person name="Conrad R.E."/>
            <person name="Kollar L.M."/>
            <person name="Olsson S."/>
            <person name="Huttunen S."/>
            <person name="Landis J.B."/>
            <person name="Wickett N.J."/>
            <person name="Johnson M.G."/>
            <person name="Rensing S.A."/>
            <person name="Grimwood J."/>
            <person name="Schmutz J."/>
            <person name="Mcdaniel S.F."/>
        </authorList>
    </citation>
    <scope>NUCLEOTIDE SEQUENCE [LARGE SCALE GENOMIC DNA]</scope>
    <source>
        <strain evidence="15 16">R40</strain>
    </source>
</reference>
<keyword evidence="7 13" id="KW-0479">Metal-binding</keyword>
<evidence type="ECO:0000256" key="6">
    <source>
        <dbReference type="ARBA" id="ARBA00022695"/>
    </source>
</evidence>
<evidence type="ECO:0000256" key="3">
    <source>
        <dbReference type="ARBA" id="ARBA00016182"/>
    </source>
</evidence>
<dbReference type="GO" id="GO:0046872">
    <property type="term" value="F:metal ion binding"/>
    <property type="evidence" value="ECO:0007669"/>
    <property type="project" value="UniProtKB-KW"/>
</dbReference>
<evidence type="ECO:0000256" key="4">
    <source>
        <dbReference type="ARBA" id="ARBA00022454"/>
    </source>
</evidence>
<dbReference type="Pfam" id="PF12009">
    <property type="entry name" value="Telomerase_RBD"/>
    <property type="match status" value="1"/>
</dbReference>
<sequence length="1346" mass="152088">MKKRRKDGEERMDGAEWCPHHLRLLHNLYGPRVRSLLELLQDLLHQKMGNNEEMGLVREGDSVEYLTLLKQSYAVLREGAPEGIGRVTVGGEPANQRWSQQQVVERSIQLHLREGASSNVLCFGFGQVESIGSSKQLPTLKGPEYQHLNVATGFVSTHLWVTLLARVGEERMLYLLSYAAIFVPLPNYCLLQVAGHSFSMATSNTKQIPKTISTTRKSQYELPTVLQQEDPTNEQNTSFETNMKTRLTDVGPCDEVSGGVTRSGKRVRPSSWVRRKQRRLQGTHVVSERSVSIIDGLDTIDPTMISPCIVNKVEVPKPVHRVGLPPRFIDRSAIFYHSTFSCHAGLPANHILNTSNANEADISRLLGSMFKALDGVDTTSGEASTSTAGKVAKDELIKNMKGLLRKMVRNAKHCNYARLLSRHCPLPSNLASPLPKVKTSVKQAKKQVKSSSGLSLLKEAYATQEIEVNLPPAAANSESVDFKNMTTRKQHCKQGTYKRVSSLSSEVHADINPQGSSKKICNMARSSNPQNAGPRGGSSFGKLVHVENFRKPSVVDEILHEKDTDAGPTPDLAKLVTLSTSHSHVVNFLWAVCRSLLPEEFLGSERFRRILCSGIASFVSLRRHETFHVQHLLNKLQISISAWPEFKESGQKYQNDSPEESNLSVARTKTKKRGCPSYIWGLPQTMLLDWLYWLFSEIIIPLLRSHFYVTEAENHRQNVLYYRKPVWAKIHMLSLNHLVAKYYTRLDPVTVAELLQKRVLGFSHIRMLPKHSGVRPIANLSSRTRCTLPLIIGGPNVRESSALIGKRHPCSLHESMDEVDFRPSTHGRKISREVKFAFKSINSRLRGVHTCLKYEQENHPEDFGASVFGYKDAYVKFLPYVMHLKSLPGGLPPIYMAVCDISRAYDTIKQDKLCEVVSGFLRLPVYNIRRYVTIFNTMSSARACYKQTCITSDQERDILSFFMDLAARRSHSILQDQGVVTRVKQGHILGLIEEHVKRNIVKIGPHFYLQKSGIAQGSVLSPLLCSVFFGHLDEHILMPLLQHIPQPDASLNYELSREREGKSDTLEVAKVLENDDTILLRLIDDSLFISTSRSAVTRFVQLMHDGFEEYGCHANRSKTAVSFDLLLNHNQVKKAQGVYMTNDGASFMRWSGLLINCCTLEVQADYTRYIGESIKGSITVVRKTNPGAQVPIKLCHFVRPKCHPMLYDLRINSPSTIRLNAYQAFLLCAMKFHAYLCSMERTCCHHPPFLLKAIDVTSSYMHGLLRKQMQEMGDGLHLGVTKEEMTWLALHAFLKVLNKKQSRYVELLFLIQETLDMPKYRFLSQCPHLASARDENRSTMFKFIIY</sequence>
<evidence type="ECO:0000313" key="15">
    <source>
        <dbReference type="EMBL" id="KAG0568887.1"/>
    </source>
</evidence>
<dbReference type="PANTHER" id="PTHR12066">
    <property type="entry name" value="TELOMERASE REVERSE TRANSCRIPTASE"/>
    <property type="match status" value="1"/>
</dbReference>
<keyword evidence="4 13" id="KW-0158">Chromosome</keyword>
<dbReference type="GO" id="GO:0070034">
    <property type="term" value="F:telomerase RNA binding"/>
    <property type="evidence" value="ECO:0007669"/>
    <property type="project" value="TreeGrafter"/>
</dbReference>
<evidence type="ECO:0000256" key="12">
    <source>
        <dbReference type="ARBA" id="ARBA00048173"/>
    </source>
</evidence>
<keyword evidence="6 13" id="KW-0548">Nucleotidyltransferase</keyword>
<dbReference type="GO" id="GO:0000333">
    <property type="term" value="C:telomerase catalytic core complex"/>
    <property type="evidence" value="ECO:0007669"/>
    <property type="project" value="TreeGrafter"/>
</dbReference>
<comment type="catalytic activity">
    <reaction evidence="12 13">
        <text>DNA(n) + a 2'-deoxyribonucleoside 5'-triphosphate = DNA(n+1) + diphosphate</text>
        <dbReference type="Rhea" id="RHEA:22508"/>
        <dbReference type="Rhea" id="RHEA-COMP:17339"/>
        <dbReference type="Rhea" id="RHEA-COMP:17340"/>
        <dbReference type="ChEBI" id="CHEBI:33019"/>
        <dbReference type="ChEBI" id="CHEBI:61560"/>
        <dbReference type="ChEBI" id="CHEBI:173112"/>
        <dbReference type="EC" id="2.7.7.49"/>
    </reaction>
</comment>
<evidence type="ECO:0000256" key="5">
    <source>
        <dbReference type="ARBA" id="ARBA00022679"/>
    </source>
</evidence>
<keyword evidence="9 13" id="KW-0779">Telomere</keyword>
<dbReference type="InterPro" id="IPR049139">
    <property type="entry name" value="TERT_C"/>
</dbReference>
<dbReference type="PRINTS" id="PR01365">
    <property type="entry name" value="TELOMERASERT"/>
</dbReference>
<comment type="similarity">
    <text evidence="1 13">Belongs to the reverse transcriptase family. Telomerase subfamily.</text>
</comment>
<comment type="caution">
    <text evidence="15">The sequence shown here is derived from an EMBL/GenBank/DDBJ whole genome shotgun (WGS) entry which is preliminary data.</text>
</comment>
<dbReference type="InterPro" id="IPR003545">
    <property type="entry name" value="Telomerase_RT"/>
</dbReference>
<dbReference type="EMBL" id="CM026427">
    <property type="protein sequence ID" value="KAG0568887.1"/>
    <property type="molecule type" value="Genomic_DNA"/>
</dbReference>
<evidence type="ECO:0000259" key="14">
    <source>
        <dbReference type="PROSITE" id="PS50878"/>
    </source>
</evidence>
<name>A0A8T0HDZ4_CERPU</name>
<dbReference type="Proteomes" id="UP000822688">
    <property type="component" value="Chromosome 6"/>
</dbReference>
<dbReference type="Gene3D" id="1.10.357.90">
    <property type="match status" value="1"/>
</dbReference>
<evidence type="ECO:0000313" key="16">
    <source>
        <dbReference type="Proteomes" id="UP000822688"/>
    </source>
</evidence>
<evidence type="ECO:0000256" key="1">
    <source>
        <dbReference type="ARBA" id="ARBA00008001"/>
    </source>
</evidence>
<dbReference type="InterPro" id="IPR021891">
    <property type="entry name" value="Telomerase_RBD"/>
</dbReference>
<dbReference type="CDD" id="cd01648">
    <property type="entry name" value="TERT"/>
    <property type="match status" value="1"/>
</dbReference>
<dbReference type="Pfam" id="PF21399">
    <property type="entry name" value="TERT_C"/>
    <property type="match status" value="1"/>
</dbReference>
<dbReference type="PANTHER" id="PTHR12066:SF0">
    <property type="entry name" value="TELOMERASE REVERSE TRANSCRIPTASE"/>
    <property type="match status" value="1"/>
</dbReference>
<dbReference type="GO" id="GO:0000781">
    <property type="term" value="C:chromosome, telomeric region"/>
    <property type="evidence" value="ECO:0007669"/>
    <property type="project" value="UniProtKB-SubCell"/>
</dbReference>
<dbReference type="Gene3D" id="1.10.132.70">
    <property type="match status" value="1"/>
</dbReference>
<evidence type="ECO:0000256" key="11">
    <source>
        <dbReference type="ARBA" id="ARBA00023242"/>
    </source>
</evidence>
<evidence type="ECO:0000256" key="2">
    <source>
        <dbReference type="ARBA" id="ARBA00012493"/>
    </source>
</evidence>
<keyword evidence="16" id="KW-1185">Reference proteome</keyword>
<keyword evidence="10 13" id="KW-0695">RNA-directed DNA polymerase</keyword>
<comment type="subcellular location">
    <subcellularLocation>
        <location evidence="13">Nucleus</location>
    </subcellularLocation>
    <subcellularLocation>
        <location evidence="13">Chromosome</location>
        <location evidence="13">Telomere</location>
    </subcellularLocation>
</comment>
<accession>A0A8T0HDZ4</accession>
<protein>
    <recommendedName>
        <fullName evidence="3 13">Telomerase reverse transcriptase</fullName>
        <ecNumber evidence="2 13">2.7.7.49</ecNumber>
    </recommendedName>
    <alternativeName>
        <fullName evidence="13">Telomerase catalytic subunit</fullName>
    </alternativeName>
</protein>
<keyword evidence="11 13" id="KW-0539">Nucleus</keyword>
<dbReference type="PROSITE" id="PS50878">
    <property type="entry name" value="RT_POL"/>
    <property type="match status" value="1"/>
</dbReference>
<evidence type="ECO:0000256" key="9">
    <source>
        <dbReference type="ARBA" id="ARBA00022895"/>
    </source>
</evidence>
<evidence type="ECO:0000256" key="10">
    <source>
        <dbReference type="ARBA" id="ARBA00022918"/>
    </source>
</evidence>
<comment type="function">
    <text evidence="13">Telomerase is a ribonucleoprotein enzyme essential for the replication of chromosome termini in most eukaryotes. It elongates telomeres. It is a reverse transcriptase that adds simple sequence repeats to chromosome ends by copying a template sequence within the RNA component of the enzyme.</text>
</comment>
<evidence type="ECO:0000256" key="8">
    <source>
        <dbReference type="ARBA" id="ARBA00022842"/>
    </source>
</evidence>
<dbReference type="SMART" id="SM00975">
    <property type="entry name" value="Telomerase_RBD"/>
    <property type="match status" value="1"/>
</dbReference>
<dbReference type="GO" id="GO:0007004">
    <property type="term" value="P:telomere maintenance via telomerase"/>
    <property type="evidence" value="ECO:0007669"/>
    <property type="project" value="TreeGrafter"/>
</dbReference>
<dbReference type="Gene3D" id="3.30.70.2630">
    <property type="match status" value="1"/>
</dbReference>
<dbReference type="GO" id="GO:0042162">
    <property type="term" value="F:telomeric DNA binding"/>
    <property type="evidence" value="ECO:0007669"/>
    <property type="project" value="TreeGrafter"/>
</dbReference>
<dbReference type="InterPro" id="IPR000477">
    <property type="entry name" value="RT_dom"/>
</dbReference>